<dbReference type="InterPro" id="IPR050469">
    <property type="entry name" value="Diguanylate_Cyclase"/>
</dbReference>
<feature type="transmembrane region" description="Helical" evidence="3">
    <location>
        <begin position="122"/>
        <end position="140"/>
    </location>
</feature>
<feature type="domain" description="GGDEF" evidence="4">
    <location>
        <begin position="251"/>
        <end position="384"/>
    </location>
</feature>
<dbReference type="EC" id="2.7.7.65" evidence="1"/>
<dbReference type="InterPro" id="IPR029787">
    <property type="entry name" value="Nucleotide_cyclase"/>
</dbReference>
<feature type="transmembrane region" description="Helical" evidence="3">
    <location>
        <begin position="152"/>
        <end position="169"/>
    </location>
</feature>
<evidence type="ECO:0000256" key="2">
    <source>
        <dbReference type="ARBA" id="ARBA00034247"/>
    </source>
</evidence>
<feature type="transmembrane region" description="Helical" evidence="3">
    <location>
        <begin position="63"/>
        <end position="81"/>
    </location>
</feature>
<evidence type="ECO:0000259" key="4">
    <source>
        <dbReference type="PROSITE" id="PS50887"/>
    </source>
</evidence>
<feature type="transmembrane region" description="Helical" evidence="3">
    <location>
        <begin position="189"/>
        <end position="212"/>
    </location>
</feature>
<protein>
    <recommendedName>
        <fullName evidence="1">diguanylate cyclase</fullName>
        <ecNumber evidence="1">2.7.7.65</ecNumber>
    </recommendedName>
</protein>
<reference evidence="5 6" key="1">
    <citation type="submission" date="2021-03" db="EMBL/GenBank/DDBJ databases">
        <title>Genomic Encyclopedia of Type Strains, Phase IV (KMG-IV): sequencing the most valuable type-strain genomes for metagenomic binning, comparative biology and taxonomic classification.</title>
        <authorList>
            <person name="Goeker M."/>
        </authorList>
    </citation>
    <scope>NUCLEOTIDE SEQUENCE [LARGE SCALE GENOMIC DNA]</scope>
    <source>
        <strain evidence="5 6">DSM 26427</strain>
    </source>
</reference>
<dbReference type="RefSeq" id="WP_209847057.1">
    <property type="nucleotide sequence ID" value="NZ_JAGGJV010000001.1"/>
</dbReference>
<keyword evidence="3" id="KW-0472">Membrane</keyword>
<gene>
    <name evidence="5" type="ORF">J2Z75_000429</name>
</gene>
<sequence>MNGALFLLTVNFLIAQLFCVFFLVISRRSRIPAAGRWFAAAFAVASLSAIFEVVIRYADFDRLASFGAFSSVLSALLMIRVGLGRLYAVPSNVMVMTGFLGASLTLNLMIYDLPRGTFYHSLGYQLPFAIAELICAAAIYQSGRRETADRILIGLLLLTAANFVSKIYFSVKFSGGSTAQSYLSSVYALVSQSLSAVLVVSTGLTLLAVIVVEIMDDAKANSEIDPLSGLFNRRGFNERVKQVLARPMSAYPHCVVLCDLDHFKAVNDTYGHAAGDQVIMSLGRMLREHAPPEAICARFGGEEFAVFLPSTGETTGYLFAQGLRNSFSALAFEGLPDAVRLTASFGVCALDAAGDPIVDAINGADAALYDAKKSGRNRVNRTGRAAAANLEEWQAQA</sequence>
<dbReference type="SMART" id="SM00267">
    <property type="entry name" value="GGDEF"/>
    <property type="match status" value="1"/>
</dbReference>
<proteinExistence type="predicted"/>
<name>A0ABS4EG79_9HYPH</name>
<accession>A0ABS4EG79</accession>
<feature type="transmembrane region" description="Helical" evidence="3">
    <location>
        <begin position="37"/>
        <end position="57"/>
    </location>
</feature>
<feature type="transmembrane region" description="Helical" evidence="3">
    <location>
        <begin position="93"/>
        <end position="110"/>
    </location>
</feature>
<dbReference type="CDD" id="cd01949">
    <property type="entry name" value="GGDEF"/>
    <property type="match status" value="1"/>
</dbReference>
<dbReference type="Pfam" id="PF00990">
    <property type="entry name" value="GGDEF"/>
    <property type="match status" value="1"/>
</dbReference>
<dbReference type="InterPro" id="IPR000160">
    <property type="entry name" value="GGDEF_dom"/>
</dbReference>
<evidence type="ECO:0000256" key="3">
    <source>
        <dbReference type="SAM" id="Phobius"/>
    </source>
</evidence>
<dbReference type="Proteomes" id="UP000823786">
    <property type="component" value="Unassembled WGS sequence"/>
</dbReference>
<comment type="caution">
    <text evidence="5">The sequence shown here is derived from an EMBL/GenBank/DDBJ whole genome shotgun (WGS) entry which is preliminary data.</text>
</comment>
<evidence type="ECO:0000313" key="6">
    <source>
        <dbReference type="Proteomes" id="UP000823786"/>
    </source>
</evidence>
<comment type="catalytic activity">
    <reaction evidence="2">
        <text>2 GTP = 3',3'-c-di-GMP + 2 diphosphate</text>
        <dbReference type="Rhea" id="RHEA:24898"/>
        <dbReference type="ChEBI" id="CHEBI:33019"/>
        <dbReference type="ChEBI" id="CHEBI:37565"/>
        <dbReference type="ChEBI" id="CHEBI:58805"/>
        <dbReference type="EC" id="2.7.7.65"/>
    </reaction>
</comment>
<dbReference type="PANTHER" id="PTHR45138">
    <property type="entry name" value="REGULATORY COMPONENTS OF SENSORY TRANSDUCTION SYSTEM"/>
    <property type="match status" value="1"/>
</dbReference>
<dbReference type="PROSITE" id="PS50887">
    <property type="entry name" value="GGDEF"/>
    <property type="match status" value="1"/>
</dbReference>
<keyword evidence="3" id="KW-1133">Transmembrane helix</keyword>
<keyword evidence="3" id="KW-0812">Transmembrane</keyword>
<keyword evidence="6" id="KW-1185">Reference proteome</keyword>
<organism evidence="5 6">
    <name type="scientific">Rhizobium herbae</name>
    <dbReference type="NCBI Taxonomy" id="508661"/>
    <lineage>
        <taxon>Bacteria</taxon>
        <taxon>Pseudomonadati</taxon>
        <taxon>Pseudomonadota</taxon>
        <taxon>Alphaproteobacteria</taxon>
        <taxon>Hyphomicrobiales</taxon>
        <taxon>Rhizobiaceae</taxon>
        <taxon>Rhizobium/Agrobacterium group</taxon>
        <taxon>Rhizobium</taxon>
    </lineage>
</organism>
<evidence type="ECO:0000313" key="5">
    <source>
        <dbReference type="EMBL" id="MBP1856949.1"/>
    </source>
</evidence>
<dbReference type="SUPFAM" id="SSF55073">
    <property type="entry name" value="Nucleotide cyclase"/>
    <property type="match status" value="1"/>
</dbReference>
<dbReference type="NCBIfam" id="TIGR00254">
    <property type="entry name" value="GGDEF"/>
    <property type="match status" value="1"/>
</dbReference>
<dbReference type="PANTHER" id="PTHR45138:SF9">
    <property type="entry name" value="DIGUANYLATE CYCLASE DGCM-RELATED"/>
    <property type="match status" value="1"/>
</dbReference>
<dbReference type="Gene3D" id="3.30.70.270">
    <property type="match status" value="1"/>
</dbReference>
<dbReference type="EMBL" id="JAGGJV010000001">
    <property type="protein sequence ID" value="MBP1856949.1"/>
    <property type="molecule type" value="Genomic_DNA"/>
</dbReference>
<feature type="transmembrane region" description="Helical" evidence="3">
    <location>
        <begin position="6"/>
        <end position="25"/>
    </location>
</feature>
<evidence type="ECO:0000256" key="1">
    <source>
        <dbReference type="ARBA" id="ARBA00012528"/>
    </source>
</evidence>
<dbReference type="InterPro" id="IPR043128">
    <property type="entry name" value="Rev_trsase/Diguanyl_cyclase"/>
</dbReference>